<evidence type="ECO:0000313" key="4">
    <source>
        <dbReference type="Proteomes" id="UP000320421"/>
    </source>
</evidence>
<dbReference type="EMBL" id="CP036266">
    <property type="protein sequence ID" value="QDT20999.1"/>
    <property type="molecule type" value="Genomic_DNA"/>
</dbReference>
<keyword evidence="2" id="KW-0732">Signal</keyword>
<feature type="compositionally biased region" description="Basic and acidic residues" evidence="1">
    <location>
        <begin position="170"/>
        <end position="185"/>
    </location>
</feature>
<feature type="chain" id="PRO_5021849280" evidence="2">
    <location>
        <begin position="24"/>
        <end position="185"/>
    </location>
</feature>
<feature type="signal peptide" evidence="2">
    <location>
        <begin position="1"/>
        <end position="23"/>
    </location>
</feature>
<dbReference type="OrthoDB" id="290134at2"/>
<dbReference type="AlphaFoldDB" id="A0A517PNQ3"/>
<accession>A0A517PNQ3</accession>
<keyword evidence="4" id="KW-1185">Reference proteome</keyword>
<organism evidence="3 4">
    <name type="scientific">Gimesia chilikensis</name>
    <dbReference type="NCBI Taxonomy" id="2605989"/>
    <lineage>
        <taxon>Bacteria</taxon>
        <taxon>Pseudomonadati</taxon>
        <taxon>Planctomycetota</taxon>
        <taxon>Planctomycetia</taxon>
        <taxon>Planctomycetales</taxon>
        <taxon>Planctomycetaceae</taxon>
        <taxon>Gimesia</taxon>
    </lineage>
</organism>
<dbReference type="RefSeq" id="WP_145184605.1">
    <property type="nucleotide sequence ID" value="NZ_CP036266.1"/>
</dbReference>
<protein>
    <submittedName>
        <fullName evidence="3">Uncharacterized protein</fullName>
    </submittedName>
</protein>
<gene>
    <name evidence="3" type="ORF">HG66A1_27920</name>
</gene>
<evidence type="ECO:0000256" key="2">
    <source>
        <dbReference type="SAM" id="SignalP"/>
    </source>
</evidence>
<sequence length="185" mass="21012" precursor="true">MKQILLWMLAVGVWCAACAKADAEEEYLLRVNVMEYEYGAEEIIKTQSFSELMKKLPNEKLLRGVEMVVVPGERFYCKTRQGGHTQTVLGMLTEEDGKFNIQVDYLHTYDDGRRVPVLHKFGVRGSLSLKVGEEGVLGGSLVERKKETCQLLLTRFETPDDSKPSLPLMKDFEKEIQDHQEAGPD</sequence>
<name>A0A517PNQ3_9PLAN</name>
<evidence type="ECO:0000313" key="3">
    <source>
        <dbReference type="EMBL" id="QDT20999.1"/>
    </source>
</evidence>
<proteinExistence type="predicted"/>
<evidence type="ECO:0000256" key="1">
    <source>
        <dbReference type="SAM" id="MobiDB-lite"/>
    </source>
</evidence>
<reference evidence="3 4" key="1">
    <citation type="submission" date="2019-02" db="EMBL/GenBank/DDBJ databases">
        <title>Deep-cultivation of Planctomycetes and their phenomic and genomic characterization uncovers novel biology.</title>
        <authorList>
            <person name="Wiegand S."/>
            <person name="Jogler M."/>
            <person name="Boedeker C."/>
            <person name="Pinto D."/>
            <person name="Vollmers J."/>
            <person name="Rivas-Marin E."/>
            <person name="Kohn T."/>
            <person name="Peeters S.H."/>
            <person name="Heuer A."/>
            <person name="Rast P."/>
            <person name="Oberbeckmann S."/>
            <person name="Bunk B."/>
            <person name="Jeske O."/>
            <person name="Meyerdierks A."/>
            <person name="Storesund J.E."/>
            <person name="Kallscheuer N."/>
            <person name="Luecker S."/>
            <person name="Lage O.M."/>
            <person name="Pohl T."/>
            <person name="Merkel B.J."/>
            <person name="Hornburger P."/>
            <person name="Mueller R.-W."/>
            <person name="Bruemmer F."/>
            <person name="Labrenz M."/>
            <person name="Spormann A.M."/>
            <person name="Op den Camp H."/>
            <person name="Overmann J."/>
            <person name="Amann R."/>
            <person name="Jetten M.S.M."/>
            <person name="Mascher T."/>
            <person name="Medema M.H."/>
            <person name="Devos D.P."/>
            <person name="Kaster A.-K."/>
            <person name="Ovreas L."/>
            <person name="Rohde M."/>
            <person name="Galperin M.Y."/>
            <person name="Jogler C."/>
        </authorList>
    </citation>
    <scope>NUCLEOTIDE SEQUENCE [LARGE SCALE GENOMIC DNA]</scope>
    <source>
        <strain evidence="3 4">HG66A1</strain>
    </source>
</reference>
<dbReference type="Proteomes" id="UP000320421">
    <property type="component" value="Chromosome"/>
</dbReference>
<feature type="region of interest" description="Disordered" evidence="1">
    <location>
        <begin position="158"/>
        <end position="185"/>
    </location>
</feature>